<accession>A0A0C9UK07</accession>
<dbReference type="Proteomes" id="UP000054279">
    <property type="component" value="Unassembled WGS sequence"/>
</dbReference>
<feature type="transmembrane region" description="Helical" evidence="2">
    <location>
        <begin position="654"/>
        <end position="676"/>
    </location>
</feature>
<evidence type="ECO:0000313" key="3">
    <source>
        <dbReference type="EMBL" id="KIJ29222.1"/>
    </source>
</evidence>
<feature type="region of interest" description="Disordered" evidence="1">
    <location>
        <begin position="228"/>
        <end position="254"/>
    </location>
</feature>
<keyword evidence="2" id="KW-0812">Transmembrane</keyword>
<protein>
    <submittedName>
        <fullName evidence="3">Uncharacterized protein</fullName>
    </submittedName>
</protein>
<evidence type="ECO:0000313" key="4">
    <source>
        <dbReference type="Proteomes" id="UP000054279"/>
    </source>
</evidence>
<dbReference type="AlphaFoldDB" id="A0A0C9UK07"/>
<evidence type="ECO:0000256" key="1">
    <source>
        <dbReference type="SAM" id="MobiDB-lite"/>
    </source>
</evidence>
<keyword evidence="2" id="KW-0472">Membrane</keyword>
<feature type="transmembrane region" description="Helical" evidence="2">
    <location>
        <begin position="26"/>
        <end position="49"/>
    </location>
</feature>
<keyword evidence="4" id="KW-1185">Reference proteome</keyword>
<reference evidence="3 4" key="1">
    <citation type="submission" date="2014-06" db="EMBL/GenBank/DDBJ databases">
        <title>Evolutionary Origins and Diversification of the Mycorrhizal Mutualists.</title>
        <authorList>
            <consortium name="DOE Joint Genome Institute"/>
            <consortium name="Mycorrhizal Genomics Consortium"/>
            <person name="Kohler A."/>
            <person name="Kuo A."/>
            <person name="Nagy L.G."/>
            <person name="Floudas D."/>
            <person name="Copeland A."/>
            <person name="Barry K.W."/>
            <person name="Cichocki N."/>
            <person name="Veneault-Fourrey C."/>
            <person name="LaButti K."/>
            <person name="Lindquist E.A."/>
            <person name="Lipzen A."/>
            <person name="Lundell T."/>
            <person name="Morin E."/>
            <person name="Murat C."/>
            <person name="Riley R."/>
            <person name="Ohm R."/>
            <person name="Sun H."/>
            <person name="Tunlid A."/>
            <person name="Henrissat B."/>
            <person name="Grigoriev I.V."/>
            <person name="Hibbett D.S."/>
            <person name="Martin F."/>
        </authorList>
    </citation>
    <scope>NUCLEOTIDE SEQUENCE [LARGE SCALE GENOMIC DNA]</scope>
    <source>
        <strain evidence="3 4">SS14</strain>
    </source>
</reference>
<keyword evidence="2" id="KW-1133">Transmembrane helix</keyword>
<evidence type="ECO:0000256" key="2">
    <source>
        <dbReference type="SAM" id="Phobius"/>
    </source>
</evidence>
<feature type="transmembrane region" description="Helical" evidence="2">
    <location>
        <begin position="576"/>
        <end position="595"/>
    </location>
</feature>
<feature type="transmembrane region" description="Helical" evidence="2">
    <location>
        <begin position="688"/>
        <end position="708"/>
    </location>
</feature>
<proteinExistence type="predicted"/>
<dbReference type="OrthoDB" id="2548253at2759"/>
<dbReference type="EMBL" id="KN837287">
    <property type="protein sequence ID" value="KIJ29222.1"/>
    <property type="molecule type" value="Genomic_DNA"/>
</dbReference>
<name>A0A0C9UK07_SPHS4</name>
<sequence length="718" mass="80355">MSTKEGLKLDPGTIPRRKRASVCKCFFFTVAVTAIFLVGVRVVSILSTFRNDLMHPHKWMYQSATLDELEDPGSVVRPLVDRTQAFDIVATVWIRAEATSQIKEAVPPKEVPLFSDTVFQGMTLKDKWAYNEVNLRIPTKVLNSQKLSNMDLRATFALIPNSPSLLEYAVDYSTWIPPSIPRLSVRPLDFPQGSSVKEPSLIDEIIDAYAVNVPLIILKDIKNPCGIRPPSVGEDVSPKDNNDDGGSMEEPTSIPLKKKEPWVLESHPFIVSRSHIRVVDFTMLLNRKAFNQKHKELRSSSCGQGKDVGPKWRKCVPGTYLERGNWETQVRLGILDKSLSKNRTEWAYAPHLSAITNSGPLDLIPVPVNRRNCPTNPLAGNVPIIASDFVNFTWKISYAGRTPPKMTLGNMLSVIGLGKPINMTGTDYEKASHQSEIEVLHALHGQWHHEGSHPRRKATLIASRYFIRFICKVLAVLYWYTLMTTAGISIPGAVLISLADSIKYALLIFHDENSKKSSIPVKIMWSALFSDFPVPALMLKAVLGCSLAWWNGWVPIITIWPASHRERSSRRMDSRTSWIAMALVYLSFAGLYYFLSPGEFDLIPSKGYPDPDPTEPSMISKLEPFTGAPVVWTGQIFQLLLNYRSGTFAGMYKIQTYLTLAISIMSITLRTPIAIGTSPFQDAFTLEILLEFLWAAALAWQAATFAGIPQNFDDLDEE</sequence>
<dbReference type="HOGENOM" id="CLU_022262_0_0_1"/>
<gene>
    <name evidence="3" type="ORF">M422DRAFT_37030</name>
</gene>
<organism evidence="3 4">
    <name type="scientific">Sphaerobolus stellatus (strain SS14)</name>
    <dbReference type="NCBI Taxonomy" id="990650"/>
    <lineage>
        <taxon>Eukaryota</taxon>
        <taxon>Fungi</taxon>
        <taxon>Dikarya</taxon>
        <taxon>Basidiomycota</taxon>
        <taxon>Agaricomycotina</taxon>
        <taxon>Agaricomycetes</taxon>
        <taxon>Phallomycetidae</taxon>
        <taxon>Geastrales</taxon>
        <taxon>Sphaerobolaceae</taxon>
        <taxon>Sphaerobolus</taxon>
    </lineage>
</organism>